<feature type="signal peptide" evidence="2">
    <location>
        <begin position="1"/>
        <end position="25"/>
    </location>
</feature>
<evidence type="ECO:0000256" key="1">
    <source>
        <dbReference type="PROSITE-ProRule" id="PRU00339"/>
    </source>
</evidence>
<evidence type="ECO:0000313" key="4">
    <source>
        <dbReference type="Proteomes" id="UP000199424"/>
    </source>
</evidence>
<dbReference type="Gene3D" id="1.25.40.10">
    <property type="entry name" value="Tetratricopeptide repeat domain"/>
    <property type="match status" value="3"/>
</dbReference>
<gene>
    <name evidence="3" type="ORF">SAMN04488070_0827</name>
</gene>
<protein>
    <submittedName>
        <fullName evidence="3">Uncharacterized protein</fullName>
    </submittedName>
</protein>
<feature type="repeat" description="TPR" evidence="1">
    <location>
        <begin position="345"/>
        <end position="378"/>
    </location>
</feature>
<dbReference type="InterPro" id="IPR039340">
    <property type="entry name" value="Tfc4/TFIIIC-102/Sfc4"/>
</dbReference>
<keyword evidence="2" id="KW-0732">Signal</keyword>
<dbReference type="InterPro" id="IPR011990">
    <property type="entry name" value="TPR-like_helical_dom_sf"/>
</dbReference>
<dbReference type="GO" id="GO:0000127">
    <property type="term" value="C:transcription factor TFIIIC complex"/>
    <property type="evidence" value="ECO:0007669"/>
    <property type="project" value="TreeGrafter"/>
</dbReference>
<dbReference type="AlphaFoldDB" id="A0A1I6GJS5"/>
<keyword evidence="1" id="KW-0802">TPR repeat</keyword>
<feature type="chain" id="PRO_5011659416" evidence="2">
    <location>
        <begin position="26"/>
        <end position="434"/>
    </location>
</feature>
<dbReference type="InterPro" id="IPR019734">
    <property type="entry name" value="TPR_rpt"/>
</dbReference>
<name>A0A1I6GJS5_9GAMM</name>
<proteinExistence type="predicted"/>
<organism evidence="3 4">
    <name type="scientific">Pseudidiomarina maritima</name>
    <dbReference type="NCBI Taxonomy" id="519453"/>
    <lineage>
        <taxon>Bacteria</taxon>
        <taxon>Pseudomonadati</taxon>
        <taxon>Pseudomonadota</taxon>
        <taxon>Gammaproteobacteria</taxon>
        <taxon>Alteromonadales</taxon>
        <taxon>Idiomarinaceae</taxon>
        <taxon>Pseudidiomarina</taxon>
    </lineage>
</organism>
<sequence>MHKKLTTLISASVLCTVMAAAPAPAASQEINYNLPSAEQVEAAKQSRRNQTVSERVGRRLMTALDLYTEEEDTKGAIAILVEIDPSSEFDTAYVNRFLGNLYAADGEERKAYDLVKRAADADVLGHADQALVLKLTADLALQLEEYRNALTYYGKWLQFTGEADPDVFLRIANAYYELKQFDKIVRPADLAIQAYEAEGEVNKNPYVLKVAAYYETEQYKEAIKVLEVGLNKLPTEKVWWSQLGMLYMLTENIDKALQTLEIAYLAGYLDKESQIKAVVQLYANSSIPYKAATLMVKHLNAGDIEKTARNYQSAASSFEQAREYAKAAEMYGLSANLQETQAEKADFFRRQGNAYLRAEEYSKAANAYMKALQENVEEPGRVYMSLTEAYFYENNFREALKYVQEAKKFRDQRRNATSWEQYIRQKASNRGVSL</sequence>
<dbReference type="PANTHER" id="PTHR23082:SF0">
    <property type="entry name" value="GENERAL TRANSCRIPTION FACTOR 3C POLYPEPTIDE 3"/>
    <property type="match status" value="1"/>
</dbReference>
<evidence type="ECO:0000313" key="3">
    <source>
        <dbReference type="EMBL" id="SFR42454.1"/>
    </source>
</evidence>
<reference evidence="4" key="1">
    <citation type="submission" date="2016-10" db="EMBL/GenBank/DDBJ databases">
        <authorList>
            <person name="Varghese N."/>
            <person name="Submissions S."/>
        </authorList>
    </citation>
    <scope>NUCLEOTIDE SEQUENCE [LARGE SCALE GENOMIC DNA]</scope>
    <source>
        <strain evidence="4">CGMCC 1.7285</strain>
    </source>
</reference>
<dbReference type="Proteomes" id="UP000199424">
    <property type="component" value="Unassembled WGS sequence"/>
</dbReference>
<dbReference type="SMART" id="SM00028">
    <property type="entry name" value="TPR"/>
    <property type="match status" value="4"/>
</dbReference>
<dbReference type="GO" id="GO:0006383">
    <property type="term" value="P:transcription by RNA polymerase III"/>
    <property type="evidence" value="ECO:0007669"/>
    <property type="project" value="InterPro"/>
</dbReference>
<dbReference type="SUPFAM" id="SSF48452">
    <property type="entry name" value="TPR-like"/>
    <property type="match status" value="2"/>
</dbReference>
<evidence type="ECO:0000256" key="2">
    <source>
        <dbReference type="SAM" id="SignalP"/>
    </source>
</evidence>
<dbReference type="EMBL" id="FOYU01000001">
    <property type="protein sequence ID" value="SFR42454.1"/>
    <property type="molecule type" value="Genomic_DNA"/>
</dbReference>
<keyword evidence="4" id="KW-1185">Reference proteome</keyword>
<dbReference type="PROSITE" id="PS50005">
    <property type="entry name" value="TPR"/>
    <property type="match status" value="1"/>
</dbReference>
<accession>A0A1I6GJS5</accession>
<dbReference type="PANTHER" id="PTHR23082">
    <property type="entry name" value="TRANSCRIPTION INITIATION FACTOR IIIC TFIIIC , POLYPEPTIDE 3-RELATED"/>
    <property type="match status" value="1"/>
</dbReference>